<reference evidence="1" key="1">
    <citation type="submission" date="2014-09" db="EMBL/GenBank/DDBJ databases">
        <authorList>
            <person name="Magalhaes I.L.F."/>
            <person name="Oliveira U."/>
            <person name="Santos F.R."/>
            <person name="Vidigal T.H.D.A."/>
            <person name="Brescovit A.D."/>
            <person name="Santos A.J."/>
        </authorList>
    </citation>
    <scope>NUCLEOTIDE SEQUENCE</scope>
    <source>
        <tissue evidence="1">Shoot tissue taken approximately 20 cm above the soil surface</tissue>
    </source>
</reference>
<dbReference type="AlphaFoldDB" id="A0A0A9C3H3"/>
<reference evidence="1" key="2">
    <citation type="journal article" date="2015" name="Data Brief">
        <title>Shoot transcriptome of the giant reed, Arundo donax.</title>
        <authorList>
            <person name="Barrero R.A."/>
            <person name="Guerrero F.D."/>
            <person name="Moolhuijzen P."/>
            <person name="Goolsby J.A."/>
            <person name="Tidwell J."/>
            <person name="Bellgard S.E."/>
            <person name="Bellgard M.I."/>
        </authorList>
    </citation>
    <scope>NUCLEOTIDE SEQUENCE</scope>
    <source>
        <tissue evidence="1">Shoot tissue taken approximately 20 cm above the soil surface</tissue>
    </source>
</reference>
<dbReference type="EMBL" id="GBRH01229950">
    <property type="protein sequence ID" value="JAD67945.1"/>
    <property type="molecule type" value="Transcribed_RNA"/>
</dbReference>
<name>A0A0A9C3H3_ARUDO</name>
<organism evidence="1">
    <name type="scientific">Arundo donax</name>
    <name type="common">Giant reed</name>
    <name type="synonym">Donax arundinaceus</name>
    <dbReference type="NCBI Taxonomy" id="35708"/>
    <lineage>
        <taxon>Eukaryota</taxon>
        <taxon>Viridiplantae</taxon>
        <taxon>Streptophyta</taxon>
        <taxon>Embryophyta</taxon>
        <taxon>Tracheophyta</taxon>
        <taxon>Spermatophyta</taxon>
        <taxon>Magnoliopsida</taxon>
        <taxon>Liliopsida</taxon>
        <taxon>Poales</taxon>
        <taxon>Poaceae</taxon>
        <taxon>PACMAD clade</taxon>
        <taxon>Arundinoideae</taxon>
        <taxon>Arundineae</taxon>
        <taxon>Arundo</taxon>
    </lineage>
</organism>
<accession>A0A0A9C3H3</accession>
<evidence type="ECO:0000313" key="1">
    <source>
        <dbReference type="EMBL" id="JAD67945.1"/>
    </source>
</evidence>
<protein>
    <submittedName>
        <fullName evidence="1">Uncharacterized protein</fullName>
    </submittedName>
</protein>
<sequence length="50" mass="5841">MSRLIPNQPTWCKDELWPMARFARQQNARGHRLTHSTRPFFVGLCSPCVV</sequence>
<proteinExistence type="predicted"/>